<dbReference type="InterPro" id="IPR001128">
    <property type="entry name" value="Cyt_P450"/>
</dbReference>
<comment type="similarity">
    <text evidence="1 6">Belongs to the cytochrome P450 family.</text>
</comment>
<reference evidence="7 8" key="1">
    <citation type="submission" date="2019-07" db="EMBL/GenBank/DDBJ databases">
        <title>De Novo Assembly of kiwifruit Actinidia rufa.</title>
        <authorList>
            <person name="Sugita-Konishi S."/>
            <person name="Sato K."/>
            <person name="Mori E."/>
            <person name="Abe Y."/>
            <person name="Kisaki G."/>
            <person name="Hamano K."/>
            <person name="Suezawa K."/>
            <person name="Otani M."/>
            <person name="Fukuda T."/>
            <person name="Manabe T."/>
            <person name="Gomi K."/>
            <person name="Tabuchi M."/>
            <person name="Akimitsu K."/>
            <person name="Kataoka I."/>
        </authorList>
    </citation>
    <scope>NUCLEOTIDE SEQUENCE [LARGE SCALE GENOMIC DNA]</scope>
    <source>
        <strain evidence="8">cv. Fuchu</strain>
    </source>
</reference>
<comment type="cofactor">
    <cofactor evidence="5">
        <name>heme</name>
        <dbReference type="ChEBI" id="CHEBI:30413"/>
    </cofactor>
</comment>
<feature type="binding site" description="axial binding residue" evidence="5">
    <location>
        <position position="453"/>
    </location>
    <ligand>
        <name>heme</name>
        <dbReference type="ChEBI" id="CHEBI:30413"/>
    </ligand>
    <ligandPart>
        <name>Fe</name>
        <dbReference type="ChEBI" id="CHEBI:18248"/>
    </ligandPart>
</feature>
<dbReference type="SUPFAM" id="SSF48264">
    <property type="entry name" value="Cytochrome P450"/>
    <property type="match status" value="1"/>
</dbReference>
<comment type="caution">
    <text evidence="7">The sequence shown here is derived from an EMBL/GenBank/DDBJ whole genome shotgun (WGS) entry which is preliminary data.</text>
</comment>
<dbReference type="Pfam" id="PF00067">
    <property type="entry name" value="p450"/>
    <property type="match status" value="1"/>
</dbReference>
<dbReference type="PROSITE" id="PS00086">
    <property type="entry name" value="CYTOCHROME_P450"/>
    <property type="match status" value="1"/>
</dbReference>
<sequence>MESYWCLLTWFGFSLSVALLLLLSWTKVRKSPTKQRPPGPAGWPVIGNMLDLGTMPHQNLYKLRFKYGPVLWLELGSVNTMVVQSAKAAEELFKNHDPTFCDRKCPDALTSWSYNQGSLAIGNYGQYWRILRRLCSAELLVSKRINETVALRRKCIDNMTRWIEEDSMASRACGGSGEVEICRFLFLMAFNVVGNLMLSRDLLEPQSEEGREFYDAMNKIMEWAGKPNVADFLPFLKWLDPAGIKKNMDRDMGRAMKIASNFVKERIRQKGSGIEKVNKDFLDVVLEYKGDGKEGQDKISERNATIIVLEMFFAGSETTSSTIEWAMAELLRMPYSMRKVKDEIDQVVGPNRKVEESDIDALPYLQAVTKETLRLHPVIPLLLPRNSLQDSNYMGYHIPKNTQVFVNAWAIGRDPESWDDPLSFKPERFLGKNIEYKGQHFELIPFGSGRRICVGFALAHRVVHLALATLLQSFDWELSNSDTLGTLDRDERMGITVRKLEPLKAIPKNRNFIKIK</sequence>
<dbReference type="GO" id="GO:0020037">
    <property type="term" value="F:heme binding"/>
    <property type="evidence" value="ECO:0007669"/>
    <property type="project" value="InterPro"/>
</dbReference>
<evidence type="ECO:0000256" key="5">
    <source>
        <dbReference type="PIRSR" id="PIRSR602401-1"/>
    </source>
</evidence>
<dbReference type="AlphaFoldDB" id="A0A7J0E8H1"/>
<dbReference type="Gene3D" id="1.10.630.10">
    <property type="entry name" value="Cytochrome P450"/>
    <property type="match status" value="1"/>
</dbReference>
<evidence type="ECO:0000256" key="1">
    <source>
        <dbReference type="ARBA" id="ARBA00010617"/>
    </source>
</evidence>
<evidence type="ECO:0000256" key="4">
    <source>
        <dbReference type="ARBA" id="ARBA00023004"/>
    </source>
</evidence>
<dbReference type="PANTHER" id="PTHR47950">
    <property type="entry name" value="CYTOCHROME P450, FAMILY 76, SUBFAMILY C, POLYPEPTIDE 5-RELATED"/>
    <property type="match status" value="1"/>
</dbReference>
<evidence type="ECO:0000256" key="3">
    <source>
        <dbReference type="ARBA" id="ARBA00023002"/>
    </source>
</evidence>
<evidence type="ECO:0000313" key="8">
    <source>
        <dbReference type="Proteomes" id="UP000585474"/>
    </source>
</evidence>
<keyword evidence="4 5" id="KW-0408">Iron</keyword>
<dbReference type="PRINTS" id="PR00463">
    <property type="entry name" value="EP450I"/>
</dbReference>
<dbReference type="CDD" id="cd11073">
    <property type="entry name" value="CYP76-like"/>
    <property type="match status" value="1"/>
</dbReference>
<name>A0A7J0E8H1_9ERIC</name>
<dbReference type="EMBL" id="BJWL01000002">
    <property type="protein sequence ID" value="GFY82700.1"/>
    <property type="molecule type" value="Genomic_DNA"/>
</dbReference>
<dbReference type="InterPro" id="IPR036396">
    <property type="entry name" value="Cyt_P450_sf"/>
</dbReference>
<proteinExistence type="inferred from homology"/>
<accession>A0A7J0E8H1</accession>
<gene>
    <name evidence="7" type="ORF">Acr_02g0009400</name>
</gene>
<dbReference type="GO" id="GO:0016705">
    <property type="term" value="F:oxidoreductase activity, acting on paired donors, with incorporation or reduction of molecular oxygen"/>
    <property type="evidence" value="ECO:0007669"/>
    <property type="project" value="InterPro"/>
</dbReference>
<dbReference type="PANTHER" id="PTHR47950:SF15">
    <property type="entry name" value="CYTOCHROME P450"/>
    <property type="match status" value="1"/>
</dbReference>
<dbReference type="OrthoDB" id="1055148at2759"/>
<dbReference type="PRINTS" id="PR00385">
    <property type="entry name" value="P450"/>
</dbReference>
<dbReference type="FunFam" id="1.10.630.10:FF:000007">
    <property type="entry name" value="Cytochrome P450 76C4"/>
    <property type="match status" value="1"/>
</dbReference>
<evidence type="ECO:0000313" key="7">
    <source>
        <dbReference type="EMBL" id="GFY82700.1"/>
    </source>
</evidence>
<evidence type="ECO:0000256" key="2">
    <source>
        <dbReference type="ARBA" id="ARBA00022723"/>
    </source>
</evidence>
<keyword evidence="6" id="KW-0503">Monooxygenase</keyword>
<dbReference type="Proteomes" id="UP000585474">
    <property type="component" value="Unassembled WGS sequence"/>
</dbReference>
<organism evidence="7 8">
    <name type="scientific">Actinidia rufa</name>
    <dbReference type="NCBI Taxonomy" id="165716"/>
    <lineage>
        <taxon>Eukaryota</taxon>
        <taxon>Viridiplantae</taxon>
        <taxon>Streptophyta</taxon>
        <taxon>Embryophyta</taxon>
        <taxon>Tracheophyta</taxon>
        <taxon>Spermatophyta</taxon>
        <taxon>Magnoliopsida</taxon>
        <taxon>eudicotyledons</taxon>
        <taxon>Gunneridae</taxon>
        <taxon>Pentapetalae</taxon>
        <taxon>asterids</taxon>
        <taxon>Ericales</taxon>
        <taxon>Actinidiaceae</taxon>
        <taxon>Actinidia</taxon>
    </lineage>
</organism>
<dbReference type="InterPro" id="IPR017972">
    <property type="entry name" value="Cyt_P450_CS"/>
</dbReference>
<evidence type="ECO:0000256" key="6">
    <source>
        <dbReference type="RuleBase" id="RU000461"/>
    </source>
</evidence>
<keyword evidence="3 6" id="KW-0560">Oxidoreductase</keyword>
<protein>
    <submittedName>
        <fullName evidence="7">Cytochrome P450, family 76, subfamily C, polypeptide 7</fullName>
    </submittedName>
</protein>
<keyword evidence="2 5" id="KW-0479">Metal-binding</keyword>
<dbReference type="GO" id="GO:0004497">
    <property type="term" value="F:monooxygenase activity"/>
    <property type="evidence" value="ECO:0007669"/>
    <property type="project" value="UniProtKB-KW"/>
</dbReference>
<dbReference type="InterPro" id="IPR002401">
    <property type="entry name" value="Cyt_P450_E_grp-I"/>
</dbReference>
<keyword evidence="8" id="KW-1185">Reference proteome</keyword>
<dbReference type="GO" id="GO:0005506">
    <property type="term" value="F:iron ion binding"/>
    <property type="evidence" value="ECO:0007669"/>
    <property type="project" value="InterPro"/>
</dbReference>
<keyword evidence="5 6" id="KW-0349">Heme</keyword>